<dbReference type="InterPro" id="IPR036866">
    <property type="entry name" value="RibonucZ/Hydroxyglut_hydro"/>
</dbReference>
<dbReference type="RefSeq" id="WP_144260875.1">
    <property type="nucleotide sequence ID" value="NZ_QMDX01000002.1"/>
</dbReference>
<dbReference type="InterPro" id="IPR001279">
    <property type="entry name" value="Metallo-B-lactamas"/>
</dbReference>
<dbReference type="OrthoDB" id="9180at2157"/>
<dbReference type="GO" id="GO:0050313">
    <property type="term" value="F:sulfur dioxygenase activity"/>
    <property type="evidence" value="ECO:0007669"/>
    <property type="project" value="InterPro"/>
</dbReference>
<dbReference type="GO" id="GO:0046872">
    <property type="term" value="F:metal ion binding"/>
    <property type="evidence" value="ECO:0007669"/>
    <property type="project" value="UniProtKB-KW"/>
</dbReference>
<dbReference type="InParanoid" id="A0A554NCI1"/>
<dbReference type="PROSITE" id="PS50206">
    <property type="entry name" value="RHODANESE_3"/>
    <property type="match status" value="1"/>
</dbReference>
<dbReference type="Gene3D" id="3.40.250.10">
    <property type="entry name" value="Rhodanese-like domain"/>
    <property type="match status" value="1"/>
</dbReference>
<reference evidence="4 5" key="1">
    <citation type="submission" date="2018-06" db="EMBL/GenBank/DDBJ databases">
        <title>Natronomonas sp. F16-60 a new haloarchaeon isolated from a solar saltern of Isla Cristina, Huelva, Spain.</title>
        <authorList>
            <person name="Duran-Viseras A."/>
            <person name="Sanchez-Porro C."/>
            <person name="Ventosa A."/>
        </authorList>
    </citation>
    <scope>NUCLEOTIDE SEQUENCE [LARGE SCALE GENOMIC DNA]</scope>
    <source>
        <strain evidence="4 5">F16-60</strain>
    </source>
</reference>
<dbReference type="PANTHER" id="PTHR43084">
    <property type="entry name" value="PERSULFIDE DIOXYGENASE ETHE1"/>
    <property type="match status" value="1"/>
</dbReference>
<keyword evidence="4" id="KW-0378">Hydrolase</keyword>
<feature type="domain" description="Rhodanese" evidence="3">
    <location>
        <begin position="51"/>
        <end position="147"/>
    </location>
</feature>
<dbReference type="SMART" id="SM00849">
    <property type="entry name" value="Lactamase_B"/>
    <property type="match status" value="1"/>
</dbReference>
<evidence type="ECO:0000259" key="3">
    <source>
        <dbReference type="PROSITE" id="PS50206"/>
    </source>
</evidence>
<dbReference type="PANTHER" id="PTHR43084:SF1">
    <property type="entry name" value="PERSULFIDE DIOXYGENASE ETHE1, MITOCHONDRIAL"/>
    <property type="match status" value="1"/>
</dbReference>
<dbReference type="InterPro" id="IPR036873">
    <property type="entry name" value="Rhodanese-like_dom_sf"/>
</dbReference>
<evidence type="ECO:0000256" key="1">
    <source>
        <dbReference type="ARBA" id="ARBA00022723"/>
    </source>
</evidence>
<name>A0A554NCI1_9EURY</name>
<comment type="caution">
    <text evidence="4">The sequence shown here is derived from an EMBL/GenBank/DDBJ whole genome shotgun (WGS) entry which is preliminary data.</text>
</comment>
<organism evidence="4 5">
    <name type="scientific">Haloglomus irregulare</name>
    <dbReference type="NCBI Taxonomy" id="2234134"/>
    <lineage>
        <taxon>Archaea</taxon>
        <taxon>Methanobacteriati</taxon>
        <taxon>Methanobacteriota</taxon>
        <taxon>Stenosarchaea group</taxon>
        <taxon>Halobacteria</taxon>
        <taxon>Halobacteriales</taxon>
        <taxon>Natronomonadaceae</taxon>
        <taxon>Haloglomus</taxon>
    </lineage>
</organism>
<dbReference type="GO" id="GO:0016787">
    <property type="term" value="F:hydrolase activity"/>
    <property type="evidence" value="ECO:0007669"/>
    <property type="project" value="UniProtKB-KW"/>
</dbReference>
<gene>
    <name evidence="4" type="ORF">DP107_04010</name>
</gene>
<dbReference type="GO" id="GO:0070813">
    <property type="term" value="P:hydrogen sulfide metabolic process"/>
    <property type="evidence" value="ECO:0007669"/>
    <property type="project" value="TreeGrafter"/>
</dbReference>
<dbReference type="InterPro" id="IPR044528">
    <property type="entry name" value="POD-like_MBL-fold"/>
</dbReference>
<evidence type="ECO:0000313" key="5">
    <source>
        <dbReference type="Proteomes" id="UP000319894"/>
    </source>
</evidence>
<dbReference type="EMBL" id="QMDX01000002">
    <property type="protein sequence ID" value="TSD15035.1"/>
    <property type="molecule type" value="Genomic_DNA"/>
</dbReference>
<evidence type="ECO:0000313" key="4">
    <source>
        <dbReference type="EMBL" id="TSD15035.1"/>
    </source>
</evidence>
<dbReference type="AlphaFoldDB" id="A0A554NCI1"/>
<keyword evidence="1" id="KW-0479">Metal-binding</keyword>
<dbReference type="Gene3D" id="3.60.15.10">
    <property type="entry name" value="Ribonuclease Z/Hydroxyacylglutathione hydrolase-like"/>
    <property type="match status" value="1"/>
</dbReference>
<accession>A0A554NCI1</accession>
<dbReference type="SUPFAM" id="SSF56281">
    <property type="entry name" value="Metallo-hydrolase/oxidoreductase"/>
    <property type="match status" value="1"/>
</dbReference>
<dbReference type="Proteomes" id="UP000319894">
    <property type="component" value="Unassembled WGS sequence"/>
</dbReference>
<dbReference type="GO" id="GO:0006749">
    <property type="term" value="P:glutathione metabolic process"/>
    <property type="evidence" value="ECO:0007669"/>
    <property type="project" value="InterPro"/>
</dbReference>
<dbReference type="SMART" id="SM00450">
    <property type="entry name" value="RHOD"/>
    <property type="match status" value="1"/>
</dbReference>
<dbReference type="CDD" id="cd07724">
    <property type="entry name" value="POD-like_MBL-fold"/>
    <property type="match status" value="1"/>
</dbReference>
<dbReference type="SUPFAM" id="SSF52821">
    <property type="entry name" value="Rhodanese/Cell cycle control phosphatase"/>
    <property type="match status" value="1"/>
</dbReference>
<dbReference type="InterPro" id="IPR001763">
    <property type="entry name" value="Rhodanese-like_dom"/>
</dbReference>
<proteinExistence type="predicted"/>
<dbReference type="Pfam" id="PF00581">
    <property type="entry name" value="Rhodanese"/>
    <property type="match status" value="1"/>
</dbReference>
<sequence length="413" mass="42536">MTDDATPDPGPAGSGSAPDASPAEGDPVADSPEPGTAGSLTPAALAVWLDAGREFTLLDTRNRDEIDAWRIEAPRRLDVPYMRFLSARVTGDVEALVGGAEGPFVAVCPRGEASAEVADLLADAGHEAYNLAGGMYGWARLYEATELPTDATGDATVVQYRRPSSGCLAYLVVAGDEAAVVDPLRTFADRYVTDAADRGADLVAAVDTHVHADHVSGVRAVADRASAGAVLPVGAVDRGLAFDARSLAPGETLTVGGVGLAAVAAPGHTTGMLALRVGDCLLTGDSLFVDGVARPDLEVADAAVREFARTLHGTLTERFGGLDGGLLVAPGHYASEDAVVDGRVTARLGDLRERLPSLSLDREPFVERVLSGMGPRPANHETIIAVNLGRETAGAEAAFELELGPNNCAATAD</sequence>
<feature type="region of interest" description="Disordered" evidence="2">
    <location>
        <begin position="1"/>
        <end position="39"/>
    </location>
</feature>
<feature type="compositionally biased region" description="Low complexity" evidence="2">
    <location>
        <begin position="14"/>
        <end position="23"/>
    </location>
</feature>
<evidence type="ECO:0000256" key="2">
    <source>
        <dbReference type="SAM" id="MobiDB-lite"/>
    </source>
</evidence>
<dbReference type="InterPro" id="IPR051682">
    <property type="entry name" value="Mito_Persulfide_Diox"/>
</dbReference>
<dbReference type="Pfam" id="PF00753">
    <property type="entry name" value="Lactamase_B"/>
    <property type="match status" value="1"/>
</dbReference>
<keyword evidence="5" id="KW-1185">Reference proteome</keyword>
<protein>
    <submittedName>
        <fullName evidence="4">MBL fold metallo-hydrolase</fullName>
    </submittedName>
</protein>